<evidence type="ECO:0000256" key="5">
    <source>
        <dbReference type="ARBA" id="ARBA00022989"/>
    </source>
</evidence>
<keyword evidence="6 7" id="KW-0472">Membrane</keyword>
<keyword evidence="2 7" id="KW-0812">Transmembrane</keyword>
<evidence type="ECO:0000256" key="6">
    <source>
        <dbReference type="ARBA" id="ARBA00023136"/>
    </source>
</evidence>
<dbReference type="InterPro" id="IPR036640">
    <property type="entry name" value="ABC1_TM_sf"/>
</dbReference>
<feature type="transmembrane region" description="Helical" evidence="7">
    <location>
        <begin position="6"/>
        <end position="25"/>
    </location>
</feature>
<keyword evidence="1" id="KW-0813">Transport</keyword>
<comment type="caution">
    <text evidence="9">The sequence shown here is derived from an EMBL/GenBank/DDBJ whole genome shotgun (WGS) entry which is preliminary data.</text>
</comment>
<keyword evidence="4" id="KW-0067">ATP-binding</keyword>
<dbReference type="GO" id="GO:0005886">
    <property type="term" value="C:plasma membrane"/>
    <property type="evidence" value="ECO:0007669"/>
    <property type="project" value="TreeGrafter"/>
</dbReference>
<dbReference type="PROSITE" id="PS50929">
    <property type="entry name" value="ABC_TM1F"/>
    <property type="match status" value="1"/>
</dbReference>
<reference evidence="9 10" key="1">
    <citation type="submission" date="2020-03" db="EMBL/GenBank/DDBJ databases">
        <title>Dissostichus mawsoni Genome sequencing and assembly.</title>
        <authorList>
            <person name="Park H."/>
        </authorList>
    </citation>
    <scope>NUCLEOTIDE SEQUENCE [LARGE SCALE GENOMIC DNA]</scope>
    <source>
        <strain evidence="9">DM0001</strain>
        <tissue evidence="9">Muscle</tissue>
    </source>
</reference>
<dbReference type="GO" id="GO:0005524">
    <property type="term" value="F:ATP binding"/>
    <property type="evidence" value="ECO:0007669"/>
    <property type="project" value="UniProtKB-KW"/>
</dbReference>
<evidence type="ECO:0000256" key="7">
    <source>
        <dbReference type="SAM" id="Phobius"/>
    </source>
</evidence>
<evidence type="ECO:0000313" key="9">
    <source>
        <dbReference type="EMBL" id="KAF3857401.1"/>
    </source>
</evidence>
<accession>A0A7J5Z8D2</accession>
<sequence length="126" mass="14209">MVYVYAAAMSISTFALTILQHLYYYHVQRTGMRIRVAMCHMIYKKALGLSIESMGQTTTGQIVNLLSNDVNRFDEITLNLHYLWLGPLQAMVIIVLLWCQIGPSCLAGVAVLVLMMPVQTVRNKDT</sequence>
<evidence type="ECO:0000256" key="1">
    <source>
        <dbReference type="ARBA" id="ARBA00022448"/>
    </source>
</evidence>
<protein>
    <recommendedName>
        <fullName evidence="8">ABC transmembrane type-1 domain-containing protein</fullName>
    </recommendedName>
</protein>
<proteinExistence type="predicted"/>
<dbReference type="PANTHER" id="PTHR24223:SF357">
    <property type="entry name" value="ATP-BINDING CASSETTE SUB-FAMILY C MEMBER 4"/>
    <property type="match status" value="1"/>
</dbReference>
<dbReference type="Pfam" id="PF00664">
    <property type="entry name" value="ABC_membrane"/>
    <property type="match status" value="1"/>
</dbReference>
<keyword evidence="10" id="KW-1185">Reference proteome</keyword>
<evidence type="ECO:0000256" key="2">
    <source>
        <dbReference type="ARBA" id="ARBA00022692"/>
    </source>
</evidence>
<dbReference type="EMBL" id="JAAKFY010000005">
    <property type="protein sequence ID" value="KAF3857401.1"/>
    <property type="molecule type" value="Genomic_DNA"/>
</dbReference>
<gene>
    <name evidence="9" type="ORF">F7725_009260</name>
</gene>
<evidence type="ECO:0000256" key="4">
    <source>
        <dbReference type="ARBA" id="ARBA00022840"/>
    </source>
</evidence>
<dbReference type="InterPro" id="IPR050173">
    <property type="entry name" value="ABC_transporter_C-like"/>
</dbReference>
<keyword evidence="3" id="KW-0547">Nucleotide-binding</keyword>
<evidence type="ECO:0000256" key="3">
    <source>
        <dbReference type="ARBA" id="ARBA00022741"/>
    </source>
</evidence>
<dbReference type="PANTHER" id="PTHR24223">
    <property type="entry name" value="ATP-BINDING CASSETTE SUB-FAMILY C"/>
    <property type="match status" value="1"/>
</dbReference>
<evidence type="ECO:0000259" key="8">
    <source>
        <dbReference type="PROSITE" id="PS50929"/>
    </source>
</evidence>
<keyword evidence="5 7" id="KW-1133">Transmembrane helix</keyword>
<dbReference type="OrthoDB" id="6500128at2759"/>
<dbReference type="SUPFAM" id="SSF90123">
    <property type="entry name" value="ABC transporter transmembrane region"/>
    <property type="match status" value="1"/>
</dbReference>
<organism evidence="9 10">
    <name type="scientific">Dissostichus mawsoni</name>
    <name type="common">Antarctic cod</name>
    <dbReference type="NCBI Taxonomy" id="36200"/>
    <lineage>
        <taxon>Eukaryota</taxon>
        <taxon>Metazoa</taxon>
        <taxon>Chordata</taxon>
        <taxon>Craniata</taxon>
        <taxon>Vertebrata</taxon>
        <taxon>Euteleostomi</taxon>
        <taxon>Actinopterygii</taxon>
        <taxon>Neopterygii</taxon>
        <taxon>Teleostei</taxon>
        <taxon>Neoteleostei</taxon>
        <taxon>Acanthomorphata</taxon>
        <taxon>Eupercaria</taxon>
        <taxon>Perciformes</taxon>
        <taxon>Notothenioidei</taxon>
        <taxon>Nototheniidae</taxon>
        <taxon>Dissostichus</taxon>
    </lineage>
</organism>
<dbReference type="Gene3D" id="1.20.1560.10">
    <property type="entry name" value="ABC transporter type 1, transmembrane domain"/>
    <property type="match status" value="1"/>
</dbReference>
<dbReference type="GO" id="GO:0140359">
    <property type="term" value="F:ABC-type transporter activity"/>
    <property type="evidence" value="ECO:0007669"/>
    <property type="project" value="InterPro"/>
</dbReference>
<dbReference type="Proteomes" id="UP000518266">
    <property type="component" value="Unassembled WGS sequence"/>
</dbReference>
<name>A0A7J5Z8D2_DISMA</name>
<evidence type="ECO:0000313" key="10">
    <source>
        <dbReference type="Proteomes" id="UP000518266"/>
    </source>
</evidence>
<feature type="domain" description="ABC transmembrane type-1" evidence="8">
    <location>
        <begin position="1"/>
        <end position="126"/>
    </location>
</feature>
<dbReference type="AlphaFoldDB" id="A0A7J5Z8D2"/>
<dbReference type="InterPro" id="IPR011527">
    <property type="entry name" value="ABC1_TM_dom"/>
</dbReference>
<feature type="transmembrane region" description="Helical" evidence="7">
    <location>
        <begin position="87"/>
        <end position="114"/>
    </location>
</feature>